<name>L9X968_9EURY</name>
<dbReference type="EMBL" id="AOIB01000025">
    <property type="protein sequence ID" value="ELY57178.1"/>
    <property type="molecule type" value="Genomic_DNA"/>
</dbReference>
<evidence type="ECO:0000313" key="3">
    <source>
        <dbReference type="Proteomes" id="UP000011688"/>
    </source>
</evidence>
<comment type="caution">
    <text evidence="2">The sequence shown here is derived from an EMBL/GenBank/DDBJ whole genome shotgun (WGS) entry which is preliminary data.</text>
</comment>
<keyword evidence="3" id="KW-1185">Reference proteome</keyword>
<organism evidence="2 3">
    <name type="scientific">Natronococcus amylolyticus DSM 10524</name>
    <dbReference type="NCBI Taxonomy" id="1227497"/>
    <lineage>
        <taxon>Archaea</taxon>
        <taxon>Methanobacteriati</taxon>
        <taxon>Methanobacteriota</taxon>
        <taxon>Stenosarchaea group</taxon>
        <taxon>Halobacteria</taxon>
        <taxon>Halobacteriales</taxon>
        <taxon>Natrialbaceae</taxon>
        <taxon>Natronococcus</taxon>
    </lineage>
</organism>
<dbReference type="Proteomes" id="UP000011688">
    <property type="component" value="Unassembled WGS sequence"/>
</dbReference>
<proteinExistence type="predicted"/>
<evidence type="ECO:0000313" key="2">
    <source>
        <dbReference type="EMBL" id="ELY57178.1"/>
    </source>
</evidence>
<protein>
    <submittedName>
        <fullName evidence="2">Uncharacterized protein</fullName>
    </submittedName>
</protein>
<dbReference type="AlphaFoldDB" id="L9X968"/>
<feature type="compositionally biased region" description="Low complexity" evidence="1">
    <location>
        <begin position="16"/>
        <end position="41"/>
    </location>
</feature>
<dbReference type="RefSeq" id="WP_005556404.1">
    <property type="nucleotide sequence ID" value="NZ_AOIB01000025.1"/>
</dbReference>
<dbReference type="eggNOG" id="arCOG11391">
    <property type="taxonomic scope" value="Archaea"/>
</dbReference>
<gene>
    <name evidence="2" type="ORF">C491_11773</name>
</gene>
<sequence>MSTHPHYARPEPTPDQPTTETPSTRSTAEPSSSAASDRAPATFSRTHTDRLQNLIDEWNTAFAADGSSAE</sequence>
<evidence type="ECO:0000256" key="1">
    <source>
        <dbReference type="SAM" id="MobiDB-lite"/>
    </source>
</evidence>
<reference evidence="2 3" key="1">
    <citation type="journal article" date="2014" name="PLoS Genet.">
        <title>Phylogenetically driven sequencing of extremely halophilic archaea reveals strategies for static and dynamic osmo-response.</title>
        <authorList>
            <person name="Becker E.A."/>
            <person name="Seitzer P.M."/>
            <person name="Tritt A."/>
            <person name="Larsen D."/>
            <person name="Krusor M."/>
            <person name="Yao A.I."/>
            <person name="Wu D."/>
            <person name="Madern D."/>
            <person name="Eisen J.A."/>
            <person name="Darling A.E."/>
            <person name="Facciotti M.T."/>
        </authorList>
    </citation>
    <scope>NUCLEOTIDE SEQUENCE [LARGE SCALE GENOMIC DNA]</scope>
    <source>
        <strain evidence="2 3">DSM 10524</strain>
    </source>
</reference>
<accession>L9X968</accession>
<feature type="region of interest" description="Disordered" evidence="1">
    <location>
        <begin position="1"/>
        <end position="49"/>
    </location>
</feature>